<protein>
    <submittedName>
        <fullName evidence="3">Uncharacterized protein</fullName>
    </submittedName>
</protein>
<feature type="signal peptide" evidence="2">
    <location>
        <begin position="1"/>
        <end position="25"/>
    </location>
</feature>
<evidence type="ECO:0000256" key="1">
    <source>
        <dbReference type="SAM" id="MobiDB-lite"/>
    </source>
</evidence>
<feature type="compositionally biased region" description="Basic and acidic residues" evidence="1">
    <location>
        <begin position="144"/>
        <end position="156"/>
    </location>
</feature>
<dbReference type="Proteomes" id="UP000636709">
    <property type="component" value="Unassembled WGS sequence"/>
</dbReference>
<evidence type="ECO:0000313" key="4">
    <source>
        <dbReference type="Proteomes" id="UP000636709"/>
    </source>
</evidence>
<sequence length="156" mass="16703">MAKLPAMRLALLALALCCCCCLIHASASAFADASFPPGTPSEYSFFFLKSESSILRYSLCSILKIPVPHAPLNRVEGQAGNQSSSGFVWRRQPGGLIRSMHQLSQLISIRIAVLAGEGEAVVDGAGAGGRMDLELEDYPGSGANDRHSPWGQERRN</sequence>
<dbReference type="PANTHER" id="PTHR33474">
    <property type="entry name" value="TRANSMEMBRANE PROTEIN"/>
    <property type="match status" value="1"/>
</dbReference>
<dbReference type="EMBL" id="JACEFO010001828">
    <property type="protein sequence ID" value="KAF8700163.1"/>
    <property type="molecule type" value="Genomic_DNA"/>
</dbReference>
<feature type="region of interest" description="Disordered" evidence="1">
    <location>
        <begin position="133"/>
        <end position="156"/>
    </location>
</feature>
<reference evidence="3" key="1">
    <citation type="submission" date="2020-07" db="EMBL/GenBank/DDBJ databases">
        <title>Genome sequence and genetic diversity analysis of an under-domesticated orphan crop, white fonio (Digitaria exilis).</title>
        <authorList>
            <person name="Bennetzen J.L."/>
            <person name="Chen S."/>
            <person name="Ma X."/>
            <person name="Wang X."/>
            <person name="Yssel A.E.J."/>
            <person name="Chaluvadi S.R."/>
            <person name="Johnson M."/>
            <person name="Gangashetty P."/>
            <person name="Hamidou F."/>
            <person name="Sanogo M.D."/>
            <person name="Zwaenepoel A."/>
            <person name="Wallace J."/>
            <person name="Van De Peer Y."/>
            <person name="Van Deynze A."/>
        </authorList>
    </citation>
    <scope>NUCLEOTIDE SEQUENCE</scope>
    <source>
        <tissue evidence="3">Leaves</tissue>
    </source>
</reference>
<comment type="caution">
    <text evidence="3">The sequence shown here is derived from an EMBL/GenBank/DDBJ whole genome shotgun (WGS) entry which is preliminary data.</text>
</comment>
<feature type="chain" id="PRO_5032991181" evidence="2">
    <location>
        <begin position="26"/>
        <end position="156"/>
    </location>
</feature>
<gene>
    <name evidence="3" type="ORF">HU200_034534</name>
</gene>
<proteinExistence type="predicted"/>
<accession>A0A835BVD0</accession>
<keyword evidence="4" id="KW-1185">Reference proteome</keyword>
<evidence type="ECO:0000256" key="2">
    <source>
        <dbReference type="SAM" id="SignalP"/>
    </source>
</evidence>
<evidence type="ECO:0000313" key="3">
    <source>
        <dbReference type="EMBL" id="KAF8700163.1"/>
    </source>
</evidence>
<keyword evidence="2" id="KW-0732">Signal</keyword>
<dbReference type="OrthoDB" id="666610at2759"/>
<dbReference type="AlphaFoldDB" id="A0A835BVD0"/>
<organism evidence="3 4">
    <name type="scientific">Digitaria exilis</name>
    <dbReference type="NCBI Taxonomy" id="1010633"/>
    <lineage>
        <taxon>Eukaryota</taxon>
        <taxon>Viridiplantae</taxon>
        <taxon>Streptophyta</taxon>
        <taxon>Embryophyta</taxon>
        <taxon>Tracheophyta</taxon>
        <taxon>Spermatophyta</taxon>
        <taxon>Magnoliopsida</taxon>
        <taxon>Liliopsida</taxon>
        <taxon>Poales</taxon>
        <taxon>Poaceae</taxon>
        <taxon>PACMAD clade</taxon>
        <taxon>Panicoideae</taxon>
        <taxon>Panicodae</taxon>
        <taxon>Paniceae</taxon>
        <taxon>Anthephorinae</taxon>
        <taxon>Digitaria</taxon>
    </lineage>
</organism>
<dbReference type="PANTHER" id="PTHR33474:SF34">
    <property type="match status" value="1"/>
</dbReference>
<name>A0A835BVD0_9POAL</name>